<sequence>MEYEVKKFDLPELDGISAKQVEVHLGLYAGYVKHTNVLREQIAELSALDAEKYAYAIAEIRRRLGFEFNGMRMHELYFSQFEGGAKDASDDSALVAAVSEKYGSWDDFITHFKSVGMSRGIGWTILYQDPIGGTMHTAWVTDHELGQLGSLPVILAMDMWEHAFMVDYVPAEKKNYVEAFLKNVNWSVVEGRMV</sequence>
<dbReference type="InterPro" id="IPR019832">
    <property type="entry name" value="Mn/Fe_SOD_C"/>
</dbReference>
<dbReference type="PANTHER" id="PTHR11404">
    <property type="entry name" value="SUPEROXIDE DISMUTASE 2"/>
    <property type="match status" value="1"/>
</dbReference>
<evidence type="ECO:0000313" key="7">
    <source>
        <dbReference type="Proteomes" id="UP000229344"/>
    </source>
</evidence>
<dbReference type="PANTHER" id="PTHR11404:SF6">
    <property type="entry name" value="SUPEROXIDE DISMUTASE [MN], MITOCHONDRIAL"/>
    <property type="match status" value="1"/>
</dbReference>
<dbReference type="Gene3D" id="3.55.40.20">
    <property type="entry name" value="Iron/manganese superoxide dismutase, C-terminal domain"/>
    <property type="match status" value="1"/>
</dbReference>
<comment type="caution">
    <text evidence="6">The sequence shown here is derived from an EMBL/GenBank/DDBJ whole genome shotgun (WGS) entry which is preliminary data.</text>
</comment>
<evidence type="ECO:0000256" key="2">
    <source>
        <dbReference type="ARBA" id="ARBA00012682"/>
    </source>
</evidence>
<evidence type="ECO:0000256" key="4">
    <source>
        <dbReference type="ARBA" id="ARBA00023002"/>
    </source>
</evidence>
<dbReference type="InterPro" id="IPR036314">
    <property type="entry name" value="SOD_C_sf"/>
</dbReference>
<dbReference type="EMBL" id="PFBI01000006">
    <property type="protein sequence ID" value="PIR84552.1"/>
    <property type="molecule type" value="Genomic_DNA"/>
</dbReference>
<dbReference type="SUPFAM" id="SSF54719">
    <property type="entry name" value="Fe,Mn superoxide dismutase (SOD), C-terminal domain"/>
    <property type="match status" value="1"/>
</dbReference>
<keyword evidence="3" id="KW-0479">Metal-binding</keyword>
<dbReference type="GO" id="GO:0046872">
    <property type="term" value="F:metal ion binding"/>
    <property type="evidence" value="ECO:0007669"/>
    <property type="project" value="UniProtKB-KW"/>
</dbReference>
<evidence type="ECO:0000256" key="1">
    <source>
        <dbReference type="ARBA" id="ARBA00008714"/>
    </source>
</evidence>
<organism evidence="6 7">
    <name type="scientific">Candidatus Kaiserbacteria bacterium CG10_big_fil_rev_8_21_14_0_10_47_16</name>
    <dbReference type="NCBI Taxonomy" id="1974608"/>
    <lineage>
        <taxon>Bacteria</taxon>
        <taxon>Candidatus Kaiseribacteriota</taxon>
    </lineage>
</organism>
<evidence type="ECO:0000256" key="3">
    <source>
        <dbReference type="ARBA" id="ARBA00022723"/>
    </source>
</evidence>
<gene>
    <name evidence="6" type="ORF">COU16_03175</name>
</gene>
<dbReference type="InterPro" id="IPR050265">
    <property type="entry name" value="Fe/Mn_Superoxide_Dismutase"/>
</dbReference>
<comment type="similarity">
    <text evidence="1">Belongs to the iron/manganese superoxide dismutase family.</text>
</comment>
<dbReference type="SUPFAM" id="SSF46609">
    <property type="entry name" value="Fe,Mn superoxide dismutase (SOD), N-terminal domain"/>
    <property type="match status" value="1"/>
</dbReference>
<keyword evidence="4" id="KW-0560">Oxidoreductase</keyword>
<dbReference type="Proteomes" id="UP000229344">
    <property type="component" value="Unassembled WGS sequence"/>
</dbReference>
<proteinExistence type="inferred from homology"/>
<dbReference type="AlphaFoldDB" id="A0A2H0UDS8"/>
<reference evidence="7" key="1">
    <citation type="submission" date="2017-09" db="EMBL/GenBank/DDBJ databases">
        <title>Depth-based differentiation of microbial function through sediment-hosted aquifers and enrichment of novel symbionts in the deep terrestrial subsurface.</title>
        <authorList>
            <person name="Probst A.J."/>
            <person name="Ladd B."/>
            <person name="Jarett J.K."/>
            <person name="Geller-Mcgrath D.E."/>
            <person name="Sieber C.M.K."/>
            <person name="Emerson J.B."/>
            <person name="Anantharaman K."/>
            <person name="Thomas B.C."/>
            <person name="Malmstrom R."/>
            <person name="Stieglmeier M."/>
            <person name="Klingl A."/>
            <person name="Woyke T."/>
            <person name="Ryan C.M."/>
            <person name="Banfield J.F."/>
        </authorList>
    </citation>
    <scope>NUCLEOTIDE SEQUENCE [LARGE SCALE GENOMIC DNA]</scope>
</reference>
<protein>
    <recommendedName>
        <fullName evidence="2">superoxide dismutase</fullName>
        <ecNumber evidence="2">1.15.1.1</ecNumber>
    </recommendedName>
</protein>
<evidence type="ECO:0000313" key="6">
    <source>
        <dbReference type="EMBL" id="PIR84552.1"/>
    </source>
</evidence>
<accession>A0A2H0UDS8</accession>
<feature type="domain" description="Manganese/iron superoxide dismutase C-terminal" evidence="5">
    <location>
        <begin position="92"/>
        <end position="191"/>
    </location>
</feature>
<dbReference type="InterPro" id="IPR036324">
    <property type="entry name" value="Mn/Fe_SOD_N_sf"/>
</dbReference>
<evidence type="ECO:0000259" key="5">
    <source>
        <dbReference type="Pfam" id="PF02777"/>
    </source>
</evidence>
<dbReference type="GO" id="GO:0004784">
    <property type="term" value="F:superoxide dismutase activity"/>
    <property type="evidence" value="ECO:0007669"/>
    <property type="project" value="UniProtKB-EC"/>
</dbReference>
<dbReference type="Pfam" id="PF02777">
    <property type="entry name" value="Sod_Fe_C"/>
    <property type="match status" value="1"/>
</dbReference>
<name>A0A2H0UDS8_9BACT</name>
<dbReference type="EC" id="1.15.1.1" evidence="2"/>